<dbReference type="PATRIC" id="fig|1423781.4.peg.1118"/>
<keyword evidence="2" id="KW-0689">Ribosomal protein</keyword>
<organism evidence="2 3">
    <name type="scientific">Apilactobacillus ozensis DSM 23829 = JCM 17196</name>
    <dbReference type="NCBI Taxonomy" id="1423781"/>
    <lineage>
        <taxon>Bacteria</taxon>
        <taxon>Bacillati</taxon>
        <taxon>Bacillota</taxon>
        <taxon>Bacilli</taxon>
        <taxon>Lactobacillales</taxon>
        <taxon>Lactobacillaceae</taxon>
        <taxon>Apilactobacillus</taxon>
    </lineage>
</organism>
<protein>
    <submittedName>
        <fullName evidence="2">Ribosomal protein acetylating enzyme</fullName>
    </submittedName>
</protein>
<dbReference type="PANTHER" id="PTHR43441">
    <property type="entry name" value="RIBOSOMAL-PROTEIN-SERINE ACETYLTRANSFERASE"/>
    <property type="match status" value="1"/>
</dbReference>
<dbReference type="STRING" id="1423781.FD06_GL001078"/>
<dbReference type="AlphaFoldDB" id="A0A0R2B165"/>
<dbReference type="PROSITE" id="PS51186">
    <property type="entry name" value="GNAT"/>
    <property type="match status" value="1"/>
</dbReference>
<sequence>MFEVPEFEVNNQKVKLEATSENHAKDLYEAIDNDRQNMRKWLPWVDDMQSVEDEQDFIQYATVEMEKQKLLMLTIMVNNQPAGLIDLHSISNVSKHASVGYWLSSKFQGHGITTKALENITKIGFDVLELHKIIVLAAVDNSKSKAVPERLGFKHEATLSQHILVRDKFMDVDLYSKIK</sequence>
<name>A0A0R2B165_9LACO</name>
<dbReference type="EMBL" id="AYYQ01000003">
    <property type="protein sequence ID" value="KRM69590.1"/>
    <property type="molecule type" value="Genomic_DNA"/>
</dbReference>
<dbReference type="RefSeq" id="WP_054657855.1">
    <property type="nucleotide sequence ID" value="NZ_AYYQ01000003.1"/>
</dbReference>
<keyword evidence="3" id="KW-1185">Reference proteome</keyword>
<dbReference type="InterPro" id="IPR000182">
    <property type="entry name" value="GNAT_dom"/>
</dbReference>
<feature type="domain" description="N-acetyltransferase" evidence="1">
    <location>
        <begin position="25"/>
        <end position="175"/>
    </location>
</feature>
<reference evidence="2 3" key="1">
    <citation type="journal article" date="2015" name="Genome Announc.">
        <title>Expanding the biotechnology potential of lactobacilli through comparative genomics of 213 strains and associated genera.</title>
        <authorList>
            <person name="Sun Z."/>
            <person name="Harris H.M."/>
            <person name="McCann A."/>
            <person name="Guo C."/>
            <person name="Argimon S."/>
            <person name="Zhang W."/>
            <person name="Yang X."/>
            <person name="Jeffery I.B."/>
            <person name="Cooney J.C."/>
            <person name="Kagawa T.F."/>
            <person name="Liu W."/>
            <person name="Song Y."/>
            <person name="Salvetti E."/>
            <person name="Wrobel A."/>
            <person name="Rasinkangas P."/>
            <person name="Parkhill J."/>
            <person name="Rea M.C."/>
            <person name="O'Sullivan O."/>
            <person name="Ritari J."/>
            <person name="Douillard F.P."/>
            <person name="Paul Ross R."/>
            <person name="Yang R."/>
            <person name="Briner A.E."/>
            <person name="Felis G.E."/>
            <person name="de Vos W.M."/>
            <person name="Barrangou R."/>
            <person name="Klaenhammer T.R."/>
            <person name="Caufield P.W."/>
            <person name="Cui Y."/>
            <person name="Zhang H."/>
            <person name="O'Toole P.W."/>
        </authorList>
    </citation>
    <scope>NUCLEOTIDE SEQUENCE [LARGE SCALE GENOMIC DNA]</scope>
    <source>
        <strain evidence="2 3">DSM 23829</strain>
    </source>
</reference>
<dbReference type="Pfam" id="PF13302">
    <property type="entry name" value="Acetyltransf_3"/>
    <property type="match status" value="1"/>
</dbReference>
<dbReference type="Gene3D" id="3.40.630.30">
    <property type="match status" value="1"/>
</dbReference>
<dbReference type="GO" id="GO:0005737">
    <property type="term" value="C:cytoplasm"/>
    <property type="evidence" value="ECO:0007669"/>
    <property type="project" value="TreeGrafter"/>
</dbReference>
<evidence type="ECO:0000259" key="1">
    <source>
        <dbReference type="PROSITE" id="PS51186"/>
    </source>
</evidence>
<dbReference type="GO" id="GO:0005840">
    <property type="term" value="C:ribosome"/>
    <property type="evidence" value="ECO:0007669"/>
    <property type="project" value="UniProtKB-KW"/>
</dbReference>
<dbReference type="SUPFAM" id="SSF55729">
    <property type="entry name" value="Acyl-CoA N-acyltransferases (Nat)"/>
    <property type="match status" value="1"/>
</dbReference>
<comment type="caution">
    <text evidence="2">The sequence shown here is derived from an EMBL/GenBank/DDBJ whole genome shotgun (WGS) entry which is preliminary data.</text>
</comment>
<proteinExistence type="predicted"/>
<evidence type="ECO:0000313" key="3">
    <source>
        <dbReference type="Proteomes" id="UP000052012"/>
    </source>
</evidence>
<dbReference type="PANTHER" id="PTHR43441:SF11">
    <property type="entry name" value="RIBOSOMAL-PROTEIN-SERINE ACETYLTRANSFERASE"/>
    <property type="match status" value="1"/>
</dbReference>
<keyword evidence="2" id="KW-0687">Ribonucleoprotein</keyword>
<dbReference type="OrthoDB" id="9784707at2"/>
<dbReference type="InterPro" id="IPR016181">
    <property type="entry name" value="Acyl_CoA_acyltransferase"/>
</dbReference>
<gene>
    <name evidence="2" type="ORF">FD06_GL001078</name>
</gene>
<dbReference type="GO" id="GO:0008999">
    <property type="term" value="F:protein-N-terminal-alanine acetyltransferase activity"/>
    <property type="evidence" value="ECO:0007669"/>
    <property type="project" value="TreeGrafter"/>
</dbReference>
<dbReference type="GO" id="GO:1990189">
    <property type="term" value="F:protein N-terminal-serine acetyltransferase activity"/>
    <property type="evidence" value="ECO:0007669"/>
    <property type="project" value="TreeGrafter"/>
</dbReference>
<accession>A0A0R2B165</accession>
<evidence type="ECO:0000313" key="2">
    <source>
        <dbReference type="EMBL" id="KRM69590.1"/>
    </source>
</evidence>
<dbReference type="Proteomes" id="UP000052012">
    <property type="component" value="Unassembled WGS sequence"/>
</dbReference>
<dbReference type="InterPro" id="IPR051908">
    <property type="entry name" value="Ribosomal_N-acetyltransferase"/>
</dbReference>